<dbReference type="Gene3D" id="3.40.33.10">
    <property type="entry name" value="CAP"/>
    <property type="match status" value="1"/>
</dbReference>
<feature type="transmembrane region" description="Helical" evidence="1">
    <location>
        <begin position="30"/>
        <end position="52"/>
    </location>
</feature>
<keyword evidence="1" id="KW-0472">Membrane</keyword>
<feature type="transmembrane region" description="Helical" evidence="1">
    <location>
        <begin position="273"/>
        <end position="295"/>
    </location>
</feature>
<dbReference type="InterPro" id="IPR035940">
    <property type="entry name" value="CAP_sf"/>
</dbReference>
<keyword evidence="1" id="KW-0812">Transmembrane</keyword>
<name>A0A2M6WB17_9BACT</name>
<evidence type="ECO:0000256" key="1">
    <source>
        <dbReference type="SAM" id="Phobius"/>
    </source>
</evidence>
<evidence type="ECO:0000313" key="4">
    <source>
        <dbReference type="Proteomes" id="UP000231464"/>
    </source>
</evidence>
<dbReference type="Proteomes" id="UP000231464">
    <property type="component" value="Unassembled WGS sequence"/>
</dbReference>
<evidence type="ECO:0000313" key="3">
    <source>
        <dbReference type="EMBL" id="PIT89976.1"/>
    </source>
</evidence>
<dbReference type="InterPro" id="IPR014044">
    <property type="entry name" value="CAP_dom"/>
</dbReference>
<dbReference type="CDD" id="cd05379">
    <property type="entry name" value="CAP_bacterial"/>
    <property type="match status" value="1"/>
</dbReference>
<protein>
    <recommendedName>
        <fullName evidence="2">SCP domain-containing protein</fullName>
    </recommendedName>
</protein>
<dbReference type="SUPFAM" id="SSF55797">
    <property type="entry name" value="PR-1-like"/>
    <property type="match status" value="1"/>
</dbReference>
<accession>A0A2M6WB17</accession>
<feature type="domain" description="SCP" evidence="2">
    <location>
        <begin position="68"/>
        <end position="180"/>
    </location>
</feature>
<comment type="caution">
    <text evidence="3">The sequence shown here is derived from an EMBL/GenBank/DDBJ whole genome shotgun (WGS) entry which is preliminary data.</text>
</comment>
<dbReference type="PANTHER" id="PTHR31157">
    <property type="entry name" value="SCP DOMAIN-CONTAINING PROTEIN"/>
    <property type="match status" value="1"/>
</dbReference>
<feature type="transmembrane region" description="Helical" evidence="1">
    <location>
        <begin position="246"/>
        <end position="266"/>
    </location>
</feature>
<keyword evidence="1" id="KW-1133">Transmembrane helix</keyword>
<evidence type="ECO:0000259" key="2">
    <source>
        <dbReference type="Pfam" id="PF00188"/>
    </source>
</evidence>
<sequence>MHKAIKKIHHWTIPYEGNSYKPHVTRHRTLAFYSGAMIAIKLFVLALLFFSYPSPAEFSTINVNHIIELTNQAREDAGFSILKHSAVLDAAAAKKAADMFRNNYFAHTSPQGIKPWHWFNEVEYNYTFAGENLAMNFVDAEGAVQAWLDSPSHRDNLLSKNYEDIGVAVAVGQIDGAETTLVVQLFGKTYLQVQGESFAPTSAPIEAEQVAGPINIVEEAAKKEIKLEEKPQQGFVAKVIYYSERFFIVLLGFIILNLILTIIIRVEIQHKPIIAHSLFVIFLALAMIFMKFHFIEQVGRAVNII</sequence>
<reference evidence="4" key="1">
    <citation type="submission" date="2017-09" db="EMBL/GenBank/DDBJ databases">
        <title>Depth-based differentiation of microbial function through sediment-hosted aquifers and enrichment of novel symbionts in the deep terrestrial subsurface.</title>
        <authorList>
            <person name="Probst A.J."/>
            <person name="Ladd B."/>
            <person name="Jarett J.K."/>
            <person name="Geller-Mcgrath D.E."/>
            <person name="Sieber C.M.K."/>
            <person name="Emerson J.B."/>
            <person name="Anantharaman K."/>
            <person name="Thomas B.C."/>
            <person name="Malmstrom R."/>
            <person name="Stieglmeier M."/>
            <person name="Klingl A."/>
            <person name="Woyke T."/>
            <person name="Ryan C.M."/>
            <person name="Banfield J.F."/>
        </authorList>
    </citation>
    <scope>NUCLEOTIDE SEQUENCE [LARGE SCALE GENOMIC DNA]</scope>
</reference>
<dbReference type="EMBL" id="PFBP01000016">
    <property type="protein sequence ID" value="PIT89976.1"/>
    <property type="molecule type" value="Genomic_DNA"/>
</dbReference>
<dbReference type="PANTHER" id="PTHR31157:SF1">
    <property type="entry name" value="SCP DOMAIN-CONTAINING PROTEIN"/>
    <property type="match status" value="1"/>
</dbReference>
<proteinExistence type="predicted"/>
<dbReference type="AlphaFoldDB" id="A0A2M6WB17"/>
<dbReference type="Pfam" id="PF00188">
    <property type="entry name" value="CAP"/>
    <property type="match status" value="1"/>
</dbReference>
<organism evidence="3 4">
    <name type="scientific">Candidatus Kuenenbacteria bacterium CG10_big_fil_rev_8_21_14_0_10_36_11</name>
    <dbReference type="NCBI Taxonomy" id="1974618"/>
    <lineage>
        <taxon>Bacteria</taxon>
        <taxon>Candidatus Kueneniibacteriota</taxon>
    </lineage>
</organism>
<gene>
    <name evidence="3" type="ORF">COU23_01010</name>
</gene>